<organism evidence="2 4">
    <name type="scientific">Escherichia coli</name>
    <dbReference type="NCBI Taxonomy" id="562"/>
    <lineage>
        <taxon>Bacteria</taxon>
        <taxon>Pseudomonadati</taxon>
        <taxon>Pseudomonadota</taxon>
        <taxon>Gammaproteobacteria</taxon>
        <taxon>Enterobacterales</taxon>
        <taxon>Enterobacteriaceae</taxon>
        <taxon>Escherichia</taxon>
    </lineage>
</organism>
<dbReference type="AlphaFoldDB" id="A0A2X1NSR5"/>
<protein>
    <submittedName>
        <fullName evidence="2">M48B family peptidase</fullName>
        <ecNumber evidence="2">3.4.24.-</ecNumber>
    </submittedName>
</protein>
<dbReference type="EMBL" id="UGEB01000001">
    <property type="protein sequence ID" value="STK91329.1"/>
    <property type="molecule type" value="Genomic_DNA"/>
</dbReference>
<accession>A0A2X1NSR5</accession>
<keyword evidence="1" id="KW-1133">Transmembrane helix</keyword>
<dbReference type="Proteomes" id="UP000250780">
    <property type="component" value="Unassembled WGS sequence"/>
</dbReference>
<name>A0A2X1NSR5_ECOLX</name>
<reference evidence="4 5" key="1">
    <citation type="submission" date="2018-06" db="EMBL/GenBank/DDBJ databases">
        <authorList>
            <consortium name="Pathogen Informatics"/>
            <person name="Doyle S."/>
        </authorList>
    </citation>
    <scope>NUCLEOTIDE SEQUENCE [LARGE SCALE GENOMIC DNA]</scope>
    <source>
        <strain evidence="3 5">NCTC8179</strain>
        <strain evidence="2 4">NCTC9073</strain>
    </source>
</reference>
<keyword evidence="1" id="KW-0472">Membrane</keyword>
<proteinExistence type="predicted"/>
<feature type="transmembrane region" description="Helical" evidence="1">
    <location>
        <begin position="33"/>
        <end position="53"/>
    </location>
</feature>
<gene>
    <name evidence="2" type="primary">htpX_2</name>
    <name evidence="3" type="ORF">NCTC8179_03981</name>
    <name evidence="2" type="ORF">NCTC9073_05858</name>
</gene>
<keyword evidence="1" id="KW-0812">Transmembrane</keyword>
<evidence type="ECO:0000256" key="1">
    <source>
        <dbReference type="SAM" id="Phobius"/>
    </source>
</evidence>
<dbReference type="EMBL" id="UASD01000010">
    <property type="protein sequence ID" value="SPX19717.1"/>
    <property type="molecule type" value="Genomic_DNA"/>
</dbReference>
<dbReference type="EC" id="3.4.24.-" evidence="2"/>
<dbReference type="Proteomes" id="UP000255543">
    <property type="component" value="Unassembled WGS sequence"/>
</dbReference>
<evidence type="ECO:0000313" key="2">
    <source>
        <dbReference type="EMBL" id="SPX19717.1"/>
    </source>
</evidence>
<evidence type="ECO:0000313" key="5">
    <source>
        <dbReference type="Proteomes" id="UP000255543"/>
    </source>
</evidence>
<sequence>MMRIALFLLTNLAVMVVFGLVLSLTGIQSSSVQGLMIMALLFGFGGSFVSLLMSKWMALRSVGGEVIEQPA</sequence>
<evidence type="ECO:0000313" key="3">
    <source>
        <dbReference type="EMBL" id="STK91329.1"/>
    </source>
</evidence>
<dbReference type="GO" id="GO:0016787">
    <property type="term" value="F:hydrolase activity"/>
    <property type="evidence" value="ECO:0007669"/>
    <property type="project" value="UniProtKB-KW"/>
</dbReference>
<keyword evidence="2" id="KW-0378">Hydrolase</keyword>
<evidence type="ECO:0000313" key="4">
    <source>
        <dbReference type="Proteomes" id="UP000250780"/>
    </source>
</evidence>